<dbReference type="Pfam" id="PF07553">
    <property type="entry name" value="Lipoprotein_Ltp"/>
    <property type="match status" value="2"/>
</dbReference>
<dbReference type="InterPro" id="IPR011434">
    <property type="entry name" value="Ltp-like_HTH"/>
</dbReference>
<evidence type="ECO:0000313" key="4">
    <source>
        <dbReference type="EMBL" id="BBH50466.1"/>
    </source>
</evidence>
<dbReference type="EMBL" id="AP019367">
    <property type="protein sequence ID" value="BBH50466.1"/>
    <property type="molecule type" value="Genomic_DNA"/>
</dbReference>
<dbReference type="AlphaFoldDB" id="A0A3G9K248"/>
<reference evidence="5" key="1">
    <citation type="submission" date="2018-11" db="EMBL/GenBank/DDBJ databases">
        <title>Comparative genomics of Parolsenella catena and Libanicoccus massiliensis: Reclassification of Libanicoccus massiliensis as Parolsenella massiliensis comb. nov.</title>
        <authorList>
            <person name="Sakamoto M."/>
            <person name="Ikeyama N."/>
            <person name="Murakami T."/>
            <person name="Mori H."/>
            <person name="Yuki M."/>
            <person name="Ohkuma M."/>
        </authorList>
    </citation>
    <scope>NUCLEOTIDE SEQUENCE [LARGE SCALE GENOMIC DNA]</scope>
    <source>
        <strain evidence="5">JCM 31932</strain>
    </source>
</reference>
<evidence type="ECO:0000259" key="3">
    <source>
        <dbReference type="Pfam" id="PF07553"/>
    </source>
</evidence>
<feature type="domain" description="Putative host cell surface-exposed lipoprotein Ltp-like HTH region" evidence="3">
    <location>
        <begin position="248"/>
        <end position="289"/>
    </location>
</feature>
<dbReference type="Gene3D" id="1.10.10.10">
    <property type="entry name" value="Winged helix-like DNA-binding domain superfamily/Winged helix DNA-binding domain"/>
    <property type="match status" value="2"/>
</dbReference>
<dbReference type="RefSeq" id="WP_198433388.1">
    <property type="nucleotide sequence ID" value="NZ_AP019367.1"/>
</dbReference>
<accession>A0A3G9K248</accession>
<gene>
    <name evidence="4" type="ORF">Pcatena_10530</name>
</gene>
<keyword evidence="5" id="KW-1185">Reference proteome</keyword>
<dbReference type="Proteomes" id="UP000273154">
    <property type="component" value="Chromosome"/>
</dbReference>
<sequence>MSSGTDDEIDKTLEDGHDSEPSEAKAELATSESESTDSSESDGNANDVPEIESNEKPEDATSAEEQVSDETESSDSDEKPIDKKAKIIGGVIAAVIVLLIGISLLPCRHDWQEATCTEPKTCKKCKETEGEPLGHDYAEATCTEPKTCKRCGETVGSALGHEVGEWTIVKEATCSSTGISEGVCTRCGEKQTKSLPKLDHTPGDWEITTPSTVSSDGSITAGVRTRSCTVCGAVIDTETYRLEATTSQRNALRKAQSYLNTMAFSHRGLVEQLEYEGYSTDDATFAADNCGADWNVQAERKAQSYLSLMGFSHSGLVDQLEYEGFTTEQAEHGVSAAGL</sequence>
<feature type="transmembrane region" description="Helical" evidence="2">
    <location>
        <begin position="87"/>
        <end position="106"/>
    </location>
</feature>
<protein>
    <recommendedName>
        <fullName evidence="3">Putative host cell surface-exposed lipoprotein Ltp-like HTH region domain-containing protein</fullName>
    </recommendedName>
</protein>
<name>A0A3G9K248_9ACTN</name>
<feature type="compositionally biased region" description="Acidic residues" evidence="1">
    <location>
        <begin position="66"/>
        <end position="75"/>
    </location>
</feature>
<evidence type="ECO:0000313" key="5">
    <source>
        <dbReference type="Proteomes" id="UP000273154"/>
    </source>
</evidence>
<evidence type="ECO:0000256" key="1">
    <source>
        <dbReference type="SAM" id="MobiDB-lite"/>
    </source>
</evidence>
<keyword evidence="2" id="KW-0472">Membrane</keyword>
<feature type="region of interest" description="Disordered" evidence="1">
    <location>
        <begin position="1"/>
        <end position="80"/>
    </location>
</feature>
<proteinExistence type="predicted"/>
<keyword evidence="2" id="KW-1133">Transmembrane helix</keyword>
<dbReference type="GeneID" id="88849746"/>
<feature type="compositionally biased region" description="Basic and acidic residues" evidence="1">
    <location>
        <begin position="10"/>
        <end position="26"/>
    </location>
</feature>
<feature type="domain" description="Putative host cell surface-exposed lipoprotein Ltp-like HTH region" evidence="3">
    <location>
        <begin position="293"/>
        <end position="335"/>
    </location>
</feature>
<organism evidence="4 5">
    <name type="scientific">Parolsenella catena</name>
    <dbReference type="NCBI Taxonomy" id="2003188"/>
    <lineage>
        <taxon>Bacteria</taxon>
        <taxon>Bacillati</taxon>
        <taxon>Actinomycetota</taxon>
        <taxon>Coriobacteriia</taxon>
        <taxon>Coriobacteriales</taxon>
        <taxon>Atopobiaceae</taxon>
        <taxon>Parolsenella</taxon>
    </lineage>
</organism>
<keyword evidence="2" id="KW-0812">Transmembrane</keyword>
<dbReference type="KEGG" id="pcat:Pcatena_10530"/>
<dbReference type="InterPro" id="IPR036388">
    <property type="entry name" value="WH-like_DNA-bd_sf"/>
</dbReference>
<evidence type="ECO:0000256" key="2">
    <source>
        <dbReference type="SAM" id="Phobius"/>
    </source>
</evidence>